<reference evidence="2 3" key="1">
    <citation type="submission" date="2024-01" db="EMBL/GenBank/DDBJ databases">
        <title>The complete chloroplast genome sequence of Lithospermum erythrorhizon: insights into the phylogenetic relationship among Boraginaceae species and the maternal lineages of purple gromwells.</title>
        <authorList>
            <person name="Okada T."/>
            <person name="Watanabe K."/>
        </authorList>
    </citation>
    <scope>NUCLEOTIDE SEQUENCE [LARGE SCALE GENOMIC DNA]</scope>
</reference>
<keyword evidence="3" id="KW-1185">Reference proteome</keyword>
<evidence type="ECO:0000256" key="1">
    <source>
        <dbReference type="SAM" id="MobiDB-lite"/>
    </source>
</evidence>
<protein>
    <submittedName>
        <fullName evidence="2">Uncharacterized protein</fullName>
    </submittedName>
</protein>
<comment type="caution">
    <text evidence="2">The sequence shown here is derived from an EMBL/GenBank/DDBJ whole genome shotgun (WGS) entry which is preliminary data.</text>
</comment>
<evidence type="ECO:0000313" key="3">
    <source>
        <dbReference type="Proteomes" id="UP001454036"/>
    </source>
</evidence>
<proteinExistence type="predicted"/>
<gene>
    <name evidence="2" type="ORF">LIER_31009</name>
</gene>
<dbReference type="AlphaFoldDB" id="A0AAV3RUW3"/>
<feature type="region of interest" description="Disordered" evidence="1">
    <location>
        <begin position="147"/>
        <end position="167"/>
    </location>
</feature>
<accession>A0AAV3RUW3</accession>
<feature type="region of interest" description="Disordered" evidence="1">
    <location>
        <begin position="381"/>
        <end position="400"/>
    </location>
</feature>
<dbReference type="Proteomes" id="UP001454036">
    <property type="component" value="Unassembled WGS sequence"/>
</dbReference>
<evidence type="ECO:0000313" key="2">
    <source>
        <dbReference type="EMBL" id="GAA0183631.1"/>
    </source>
</evidence>
<dbReference type="EMBL" id="BAABME010011353">
    <property type="protein sequence ID" value="GAA0183631.1"/>
    <property type="molecule type" value="Genomic_DNA"/>
</dbReference>
<organism evidence="2 3">
    <name type="scientific">Lithospermum erythrorhizon</name>
    <name type="common">Purple gromwell</name>
    <name type="synonym">Lithospermum officinale var. erythrorhizon</name>
    <dbReference type="NCBI Taxonomy" id="34254"/>
    <lineage>
        <taxon>Eukaryota</taxon>
        <taxon>Viridiplantae</taxon>
        <taxon>Streptophyta</taxon>
        <taxon>Embryophyta</taxon>
        <taxon>Tracheophyta</taxon>
        <taxon>Spermatophyta</taxon>
        <taxon>Magnoliopsida</taxon>
        <taxon>eudicotyledons</taxon>
        <taxon>Gunneridae</taxon>
        <taxon>Pentapetalae</taxon>
        <taxon>asterids</taxon>
        <taxon>lamiids</taxon>
        <taxon>Boraginales</taxon>
        <taxon>Boraginaceae</taxon>
        <taxon>Boraginoideae</taxon>
        <taxon>Lithospermeae</taxon>
        <taxon>Lithospermum</taxon>
    </lineage>
</organism>
<sequence length="400" mass="43290">MKGKGHLNEHSPVERVSGEGAWMSCLVLCWVLGAPRWSIGATVLRALVLTPEIPFTYLPLYSLPYHHFTIFMADKTPNDAAGFPSAAPGTVQSILREVRLARLVASMGGSYLLEGNVPFSPSSSPIVHYSNRRIVVVLDPSNADTGVHESIIGNRPTPPSGGRDNEEAKTFAASVITEPITDVTGGARGSGEDPSKKKGARVSQTLVVPPANWDPCLGDPDSFSSRLSFRGSGSVAESIQQDFNVAHMGVLLHFHTHLQASNMLYHGKPGKQAPVDGTKYGESPELDEGLKKLEEGFPETLALDIFCDQDVLIKVGLSKDIDNFPDIDLATLLRAKDGKPSSPTKWIIWRLYRGIDSSARCWPPRLLFSVAPTPIFVESSQPMGPEGRFSPFLPTPTPAD</sequence>
<feature type="region of interest" description="Disordered" evidence="1">
    <location>
        <begin position="182"/>
        <end position="202"/>
    </location>
</feature>
<name>A0AAV3RUW3_LITER</name>